<keyword evidence="3 11" id="KW-0732">Signal</keyword>
<dbReference type="InterPro" id="IPR038197">
    <property type="entry name" value="TbpB_C-lobe_sf"/>
</dbReference>
<keyword evidence="6" id="KW-0564">Palmitate</keyword>
<dbReference type="SUPFAM" id="SSF56925">
    <property type="entry name" value="OMPA-like"/>
    <property type="match status" value="2"/>
</dbReference>
<organism evidence="15 16">
    <name type="scientific">Mannheimia pernigra</name>
    <dbReference type="NCBI Taxonomy" id="111844"/>
    <lineage>
        <taxon>Bacteria</taxon>
        <taxon>Pseudomonadati</taxon>
        <taxon>Pseudomonadota</taxon>
        <taxon>Gammaproteobacteria</taxon>
        <taxon>Pasteurellales</taxon>
        <taxon>Pasteurellaceae</taxon>
        <taxon>Mannheimia</taxon>
    </lineage>
</organism>
<name>A0ABD7AA93_9PAST</name>
<protein>
    <recommendedName>
        <fullName evidence="9">Transferrin-binding protein B</fullName>
    </recommendedName>
</protein>
<evidence type="ECO:0000256" key="11">
    <source>
        <dbReference type="SAM" id="SignalP"/>
    </source>
</evidence>
<evidence type="ECO:0000313" key="15">
    <source>
        <dbReference type="EMBL" id="QLB43110.1"/>
    </source>
</evidence>
<evidence type="ECO:0000256" key="9">
    <source>
        <dbReference type="ARBA" id="ARBA00023628"/>
    </source>
</evidence>
<evidence type="ECO:0000259" key="12">
    <source>
        <dbReference type="Pfam" id="PF01298"/>
    </source>
</evidence>
<dbReference type="Pfam" id="PF17484">
    <property type="entry name" value="TbpB_A"/>
    <property type="match status" value="1"/>
</dbReference>
<feature type="domain" description="Transferrin-binding protein B C-lobe/N-lobe beta-barrel" evidence="12">
    <location>
        <begin position="184"/>
        <end position="337"/>
    </location>
</feature>
<evidence type="ECO:0000259" key="13">
    <source>
        <dbReference type="Pfam" id="PF17483"/>
    </source>
</evidence>
<feature type="chain" id="PRO_5044831921" description="Transferrin-binding protein B" evidence="11">
    <location>
        <begin position="24"/>
        <end position="589"/>
    </location>
</feature>
<dbReference type="EMBL" id="CP055305">
    <property type="protein sequence ID" value="QLB43110.1"/>
    <property type="molecule type" value="Genomic_DNA"/>
</dbReference>
<dbReference type="InterPro" id="IPR011250">
    <property type="entry name" value="OMP/PagP_B-barrel"/>
</dbReference>
<dbReference type="Gene3D" id="2.40.128.240">
    <property type="match status" value="1"/>
</dbReference>
<feature type="domain" description="Transferrin-binding protein B C-lobe/N-lobe beta-barrel" evidence="12">
    <location>
        <begin position="456"/>
        <end position="589"/>
    </location>
</feature>
<comment type="subcellular location">
    <subcellularLocation>
        <location evidence="2">Cell outer membrane</location>
        <topology evidence="2">Lipid-anchor</topology>
    </subcellularLocation>
    <subcellularLocation>
        <location evidence="1">Cell surface</location>
    </subcellularLocation>
</comment>
<dbReference type="GO" id="GO:0009986">
    <property type="term" value="C:cell surface"/>
    <property type="evidence" value="ECO:0007669"/>
    <property type="project" value="UniProtKB-SubCell"/>
</dbReference>
<dbReference type="Proteomes" id="UP000509784">
    <property type="component" value="Chromosome"/>
</dbReference>
<dbReference type="Gene3D" id="2.40.128.250">
    <property type="match status" value="1"/>
</dbReference>
<feature type="compositionally biased region" description="Low complexity" evidence="10">
    <location>
        <begin position="30"/>
        <end position="44"/>
    </location>
</feature>
<reference evidence="15 16" key="1">
    <citation type="submission" date="2020-06" db="EMBL/GenBank/DDBJ databases">
        <title>Mannheimia pernigra sp. nov. isolated from bovine respiratory tract.</title>
        <authorList>
            <person name="Kuhnert P."/>
            <person name="Akarsu-Egger H."/>
        </authorList>
    </citation>
    <scope>NUCLEOTIDE SEQUENCE [LARGE SCALE GENOMIC DNA]</scope>
    <source>
        <strain evidence="15 16">17CN0883</strain>
    </source>
</reference>
<evidence type="ECO:0000313" key="16">
    <source>
        <dbReference type="Proteomes" id="UP000509784"/>
    </source>
</evidence>
<evidence type="ECO:0000256" key="8">
    <source>
        <dbReference type="ARBA" id="ARBA00023288"/>
    </source>
</evidence>
<sequence length="589" mass="64351">MFKIKNSVILLNAVLLSACTSNGGSFDTNSVKASPSHSSSSKDSTAQPKSERRTISSTESSAQPSLGFQTKIPRRNFFGGTGEENGAIEAITPIVGESLDIEKEVKKLFEEVKKLGDDEDLIIHTHDGKKLHHKREMKFVRSGYFLHLDAATERSKRGEPRLLKTGPTGYVYYLGTQPSKAFPTQIATYEGTWDFTTNASAKNKSKYFEGGDAGTNVGATPENNQANTEVEGNPIGHSSKFEVNFSDKTLKGTLTKNGYVNPREKDKQEITDHYKIEANIHGNRFNGKAKALKTDDPYFGKDSNTVEGGFYGDKAQELAGKFLADDKSIFVVFAGKRDEKGEDKVEKKFDSVQVSLKDLAKSDMDTFGLATHLVIDGVQIALLPEEKTRFADMDFYQVLTKNINGKDYKISVCCNNLDYVKFGTFEQDSQDNKDGHQYLVGERTAVADLPKEARIYRYTGTWDGIIRSKNGGVGGDSPSDKAHGTRSIFDVNFADKKIEGKLIANDGLETNPMLTLDGKIEGNGFSGTAKTGEKGFNIDNKSTAGGTVVHLNAKFEGGFYGPQAAELGGIVHSAETNKDKVSITFGGKR</sequence>
<feature type="domain" description="Transferrin-binding protein B N-lobe handle" evidence="14">
    <location>
        <begin position="49"/>
        <end position="179"/>
    </location>
</feature>
<dbReference type="Pfam" id="PF17483">
    <property type="entry name" value="TbpB_C"/>
    <property type="match status" value="1"/>
</dbReference>
<evidence type="ECO:0000256" key="6">
    <source>
        <dbReference type="ARBA" id="ARBA00023139"/>
    </source>
</evidence>
<keyword evidence="8" id="KW-0449">Lipoprotein</keyword>
<dbReference type="Pfam" id="PF01298">
    <property type="entry name" value="TbpB_B_D"/>
    <property type="match status" value="2"/>
</dbReference>
<dbReference type="InterPro" id="IPR035316">
    <property type="entry name" value="TbpB_C-lobe"/>
</dbReference>
<evidence type="ECO:0000256" key="1">
    <source>
        <dbReference type="ARBA" id="ARBA00004241"/>
    </source>
</evidence>
<evidence type="ECO:0000256" key="2">
    <source>
        <dbReference type="ARBA" id="ARBA00004459"/>
    </source>
</evidence>
<keyword evidence="5" id="KW-0472">Membrane</keyword>
<dbReference type="InterPro" id="IPR038669">
    <property type="entry name" value="TbpB_N-lobe_sf"/>
</dbReference>
<feature type="region of interest" description="Disordered" evidence="10">
    <location>
        <begin position="28"/>
        <end position="66"/>
    </location>
</feature>
<evidence type="ECO:0000256" key="10">
    <source>
        <dbReference type="SAM" id="MobiDB-lite"/>
    </source>
</evidence>
<dbReference type="RefSeq" id="WP_176812775.1">
    <property type="nucleotide sequence ID" value="NZ_CP055305.1"/>
</dbReference>
<evidence type="ECO:0000259" key="14">
    <source>
        <dbReference type="Pfam" id="PF17484"/>
    </source>
</evidence>
<evidence type="ECO:0000256" key="7">
    <source>
        <dbReference type="ARBA" id="ARBA00023237"/>
    </source>
</evidence>
<keyword evidence="7" id="KW-0998">Cell outer membrane</keyword>
<evidence type="ECO:0000256" key="4">
    <source>
        <dbReference type="ARBA" id="ARBA00023026"/>
    </source>
</evidence>
<proteinExistence type="predicted"/>
<dbReference type="InterPro" id="IPR035313">
    <property type="entry name" value="TbpB_N-lobe"/>
</dbReference>
<dbReference type="InterPro" id="IPR001677">
    <property type="entry name" value="TbpB_B_D"/>
</dbReference>
<evidence type="ECO:0000256" key="3">
    <source>
        <dbReference type="ARBA" id="ARBA00022729"/>
    </source>
</evidence>
<gene>
    <name evidence="15" type="ORF">HV560_09980</name>
</gene>
<dbReference type="GO" id="GO:0009279">
    <property type="term" value="C:cell outer membrane"/>
    <property type="evidence" value="ECO:0007669"/>
    <property type="project" value="UniProtKB-SubCell"/>
</dbReference>
<feature type="signal peptide" evidence="11">
    <location>
        <begin position="1"/>
        <end position="23"/>
    </location>
</feature>
<feature type="domain" description="Transferrin-binding protein B C-lobe handle" evidence="13">
    <location>
        <begin position="349"/>
        <end position="444"/>
    </location>
</feature>
<dbReference type="AlphaFoldDB" id="A0ABD7AA93"/>
<dbReference type="Gene3D" id="2.40.160.90">
    <property type="match status" value="2"/>
</dbReference>
<accession>A0ABD7AA93</accession>
<dbReference type="KEGG" id="mpeg:HV560_09980"/>
<evidence type="ECO:0000256" key="5">
    <source>
        <dbReference type="ARBA" id="ARBA00023136"/>
    </source>
</evidence>
<keyword evidence="4" id="KW-0843">Virulence</keyword>
<dbReference type="PROSITE" id="PS51257">
    <property type="entry name" value="PROKAR_LIPOPROTEIN"/>
    <property type="match status" value="1"/>
</dbReference>